<comment type="caution">
    <text evidence="1">The sequence shown here is derived from an EMBL/GenBank/DDBJ whole genome shotgun (WGS) entry which is preliminary data.</text>
</comment>
<proteinExistence type="predicted"/>
<sequence>MLKTKSAENELLPLQEIAEQEMRKALLTAEAAAVLPGVSTIDNDINSLALLLFIFVSDHNLIHHRHKVIPKAPESSAFVIPDLYCYDRSVPLRSLHLNGTFCTTPPNFEQVFVVQAILHGTYYTDNIMIRSVTRQMMTLTLVPEQYVPSLFANLGQEISDSERDELAGLFKYFNDYWMRRISVWNVFDVLEKTNNFSKGYNNRFKRRLQKTHPNIWLFINSIRKEVSTVHDLITQVNTGMQPRTKRLKSRIAEQRITELYNRFNNNQITPHDLLRELSSFVANEK</sequence>
<dbReference type="EMBL" id="CAJNRE010018017">
    <property type="protein sequence ID" value="CAF2160587.1"/>
    <property type="molecule type" value="Genomic_DNA"/>
</dbReference>
<gene>
    <name evidence="1" type="ORF">MBJ925_LOCUS33034</name>
</gene>
<organism evidence="1 2">
    <name type="scientific">Rotaria magnacalcarata</name>
    <dbReference type="NCBI Taxonomy" id="392030"/>
    <lineage>
        <taxon>Eukaryota</taxon>
        <taxon>Metazoa</taxon>
        <taxon>Spiralia</taxon>
        <taxon>Gnathifera</taxon>
        <taxon>Rotifera</taxon>
        <taxon>Eurotatoria</taxon>
        <taxon>Bdelloidea</taxon>
        <taxon>Philodinida</taxon>
        <taxon>Philodinidae</taxon>
        <taxon>Rotaria</taxon>
    </lineage>
</organism>
<evidence type="ECO:0000313" key="1">
    <source>
        <dbReference type="EMBL" id="CAF2160587.1"/>
    </source>
</evidence>
<evidence type="ECO:0000313" key="2">
    <source>
        <dbReference type="Proteomes" id="UP000663824"/>
    </source>
</evidence>
<protein>
    <submittedName>
        <fullName evidence="1">Uncharacterized protein</fullName>
    </submittedName>
</protein>
<dbReference type="AlphaFoldDB" id="A0A816YK37"/>
<accession>A0A816YK37</accession>
<name>A0A816YK37_9BILA</name>
<dbReference type="Proteomes" id="UP000663824">
    <property type="component" value="Unassembled WGS sequence"/>
</dbReference>
<reference evidence="1" key="1">
    <citation type="submission" date="2021-02" db="EMBL/GenBank/DDBJ databases">
        <authorList>
            <person name="Nowell W R."/>
        </authorList>
    </citation>
    <scope>NUCLEOTIDE SEQUENCE</scope>
</reference>